<evidence type="ECO:0000313" key="2">
    <source>
        <dbReference type="EMBL" id="MVN90355.1"/>
    </source>
</evidence>
<evidence type="ECO:0000313" key="3">
    <source>
        <dbReference type="Proteomes" id="UP000434850"/>
    </source>
</evidence>
<keyword evidence="1" id="KW-1133">Transmembrane helix</keyword>
<accession>A0A6I4I582</accession>
<gene>
    <name evidence="2" type="ORF">GO816_04375</name>
</gene>
<evidence type="ECO:0008006" key="4">
    <source>
        <dbReference type="Google" id="ProtNLM"/>
    </source>
</evidence>
<dbReference type="EMBL" id="WQLA01000001">
    <property type="protein sequence ID" value="MVN90355.1"/>
    <property type="molecule type" value="Genomic_DNA"/>
</dbReference>
<reference evidence="2 3" key="1">
    <citation type="submission" date="2019-12" db="EMBL/GenBank/DDBJ databases">
        <title>Mucilaginibacter sp. HME9299 genome sequencing and assembly.</title>
        <authorList>
            <person name="Kang H."/>
            <person name="Kim H."/>
            <person name="Joh K."/>
        </authorList>
    </citation>
    <scope>NUCLEOTIDE SEQUENCE [LARGE SCALE GENOMIC DNA]</scope>
    <source>
        <strain evidence="2 3">HME9299</strain>
    </source>
</reference>
<feature type="transmembrane region" description="Helical" evidence="1">
    <location>
        <begin position="98"/>
        <end position="117"/>
    </location>
</feature>
<keyword evidence="3" id="KW-1185">Reference proteome</keyword>
<organism evidence="2 3">
    <name type="scientific">Mucilaginibacter aquatilis</name>
    <dbReference type="NCBI Taxonomy" id="1517760"/>
    <lineage>
        <taxon>Bacteria</taxon>
        <taxon>Pseudomonadati</taxon>
        <taxon>Bacteroidota</taxon>
        <taxon>Sphingobacteriia</taxon>
        <taxon>Sphingobacteriales</taxon>
        <taxon>Sphingobacteriaceae</taxon>
        <taxon>Mucilaginibacter</taxon>
    </lineage>
</organism>
<evidence type="ECO:0000256" key="1">
    <source>
        <dbReference type="SAM" id="Phobius"/>
    </source>
</evidence>
<keyword evidence="1" id="KW-0472">Membrane</keyword>
<feature type="transmembrane region" description="Helical" evidence="1">
    <location>
        <begin position="32"/>
        <end position="55"/>
    </location>
</feature>
<name>A0A6I4I582_9SPHI</name>
<dbReference type="RefSeq" id="WP_157540115.1">
    <property type="nucleotide sequence ID" value="NZ_WQLA01000001.1"/>
</dbReference>
<feature type="transmembrane region" description="Helical" evidence="1">
    <location>
        <begin position="67"/>
        <end position="86"/>
    </location>
</feature>
<dbReference type="AlphaFoldDB" id="A0A6I4I582"/>
<dbReference type="Proteomes" id="UP000434850">
    <property type="component" value="Unassembled WGS sequence"/>
</dbReference>
<protein>
    <recommendedName>
        <fullName evidence="4">DUF4293 family protein</fullName>
    </recommendedName>
</protein>
<sequence length="126" mass="14540">MKRFFIAFGICTLLIALPPAIADYAGQGKLLIPGFWLIFQFFSSLTFLICLGVIWGQKQNDTLGGQIFLGATTLKLIFCMTIALIYMRKYKVNDIVFVLNYFYLYLFYTAFEIYSLLSNLRVQNKK</sequence>
<comment type="caution">
    <text evidence="2">The sequence shown here is derived from an EMBL/GenBank/DDBJ whole genome shotgun (WGS) entry which is preliminary data.</text>
</comment>
<dbReference type="OrthoDB" id="981547at2"/>
<keyword evidence="1" id="KW-0812">Transmembrane</keyword>
<proteinExistence type="predicted"/>